<keyword evidence="4" id="KW-1185">Reference proteome</keyword>
<feature type="coiled-coil region" evidence="1">
    <location>
        <begin position="346"/>
        <end position="407"/>
    </location>
</feature>
<dbReference type="InterPro" id="IPR046865">
    <property type="entry name" value="FapA_b_solenoid"/>
</dbReference>
<dbReference type="EMBL" id="FOGT01000002">
    <property type="protein sequence ID" value="SER60033.1"/>
    <property type="molecule type" value="Genomic_DNA"/>
</dbReference>
<dbReference type="Proteomes" id="UP000198571">
    <property type="component" value="Unassembled WGS sequence"/>
</dbReference>
<keyword evidence="1" id="KW-0175">Coiled coil</keyword>
<dbReference type="InterPro" id="IPR005646">
    <property type="entry name" value="FapA"/>
</dbReference>
<protein>
    <recommendedName>
        <fullName evidence="2">Flagellar Assembly Protein A N-terminal region domain-containing protein</fullName>
    </recommendedName>
</protein>
<evidence type="ECO:0000313" key="4">
    <source>
        <dbReference type="Proteomes" id="UP000198571"/>
    </source>
</evidence>
<proteinExistence type="predicted"/>
<accession>A0A1H9QJU0</accession>
<dbReference type="InterPro" id="IPR046866">
    <property type="entry name" value="FapA_N"/>
</dbReference>
<evidence type="ECO:0000256" key="1">
    <source>
        <dbReference type="SAM" id="Coils"/>
    </source>
</evidence>
<reference evidence="4" key="1">
    <citation type="submission" date="2016-10" db="EMBL/GenBank/DDBJ databases">
        <authorList>
            <person name="Varghese N."/>
            <person name="Submissions S."/>
        </authorList>
    </citation>
    <scope>NUCLEOTIDE SEQUENCE [LARGE SCALE GENOMIC DNA]</scope>
    <source>
        <strain evidence="4">S9</strain>
    </source>
</reference>
<dbReference type="PANTHER" id="PTHR38032">
    <property type="entry name" value="POLYMERASE-RELATED"/>
    <property type="match status" value="1"/>
</dbReference>
<organism evidence="3 4">
    <name type="scientific">Salipaludibacillus aurantiacus</name>
    <dbReference type="NCBI Taxonomy" id="1601833"/>
    <lineage>
        <taxon>Bacteria</taxon>
        <taxon>Bacillati</taxon>
        <taxon>Bacillota</taxon>
        <taxon>Bacilli</taxon>
        <taxon>Bacillales</taxon>
        <taxon>Bacillaceae</taxon>
    </lineage>
</organism>
<dbReference type="OrthoDB" id="9816426at2"/>
<dbReference type="RefSeq" id="WP_093047569.1">
    <property type="nucleotide sequence ID" value="NZ_FOGT01000002.1"/>
</dbReference>
<feature type="domain" description="Flagellar Assembly Protein A N-terminal region" evidence="2">
    <location>
        <begin position="9"/>
        <end position="175"/>
    </location>
</feature>
<name>A0A1H9QJU0_9BACI</name>
<evidence type="ECO:0000313" key="3">
    <source>
        <dbReference type="EMBL" id="SER60033.1"/>
    </source>
</evidence>
<dbReference type="AlphaFoldDB" id="A0A1H9QJU0"/>
<gene>
    <name evidence="3" type="ORF">SAMN05518684_102240</name>
</gene>
<dbReference type="PANTHER" id="PTHR38032:SF1">
    <property type="entry name" value="RNA-BINDING PROTEIN KHPB N-TERMINAL DOMAIN-CONTAINING PROTEIN"/>
    <property type="match status" value="1"/>
</dbReference>
<evidence type="ECO:0000259" key="2">
    <source>
        <dbReference type="Pfam" id="PF20250"/>
    </source>
</evidence>
<dbReference type="Pfam" id="PF03961">
    <property type="entry name" value="FapA"/>
    <property type="match status" value="1"/>
</dbReference>
<sequence>MGDLHDLLEVEVSKDHLLAVLKERQPLMGEIKADSLCDFISEHGITYGILEDELHKFAAGKISLPVVAARGKEPVHGRDAYIWSLLDETADRAAQLNEKSEGEVNLKKVIDIPQVNAGAVIGRKIEAEPGTNGLTVYGETITAKKPRDITLRPGKNTRIEGSEIISSINGQLSVAPKVIHVYPVYEVNGDLNMKTGNIDFVGNVVVRGNVPSGFSIKAIGDIRIYGTVEAADIQSEGSVFIHQGVVAQNAGLIKVKGDVRTSFLNQATIEAGGDVHITTSILHSQVDARGFVFCKEGRGNIVGGSVSSGKGIEVNEAGNHMSTPTALYLGSSAKTTAAEKKYRIQLNDSQQECQKLAKLLKRLTEKGKGSPLSPKEKVMLLRVRNSLIQANEKLNEAKDQLLDFQEIFDGETDTKIRIYQSVYPNTDLHFGKYVKKITTAHQHVQFRKERSEIKFEAL</sequence>
<dbReference type="STRING" id="1601833.SAMN05518684_102240"/>
<dbReference type="Pfam" id="PF20250">
    <property type="entry name" value="FapA_N"/>
    <property type="match status" value="1"/>
</dbReference>